<dbReference type="InterPro" id="IPR007867">
    <property type="entry name" value="GMC_OxRtase_C"/>
</dbReference>
<keyword evidence="3" id="KW-1185">Reference proteome</keyword>
<comment type="similarity">
    <text evidence="1">Belongs to the GMC oxidoreductase family.</text>
</comment>
<dbReference type="SUPFAM" id="SSF54373">
    <property type="entry name" value="FAD-linked reductases, C-terminal domain"/>
    <property type="match status" value="1"/>
</dbReference>
<name>A0A6I9WXL2_9HYME</name>
<feature type="domain" description="Glucose-methanol-choline oxidoreductase C-terminal" evidence="2">
    <location>
        <begin position="6"/>
        <end position="93"/>
    </location>
</feature>
<dbReference type="GeneID" id="105434304"/>
<dbReference type="KEGG" id="pbar:105434304"/>
<dbReference type="RefSeq" id="XP_011648287.1">
    <property type="nucleotide sequence ID" value="XM_011649985.2"/>
</dbReference>
<dbReference type="InterPro" id="IPR036188">
    <property type="entry name" value="FAD/NAD-bd_sf"/>
</dbReference>
<dbReference type="Gene3D" id="3.50.50.60">
    <property type="entry name" value="FAD/NAD(P)-binding domain"/>
    <property type="match status" value="1"/>
</dbReference>
<dbReference type="SUPFAM" id="SSF51905">
    <property type="entry name" value="FAD/NAD(P)-binding domain"/>
    <property type="match status" value="1"/>
</dbReference>
<evidence type="ECO:0000313" key="3">
    <source>
        <dbReference type="Proteomes" id="UP000504615"/>
    </source>
</evidence>
<accession>A0A6I9WXL2</accession>
<protein>
    <submittedName>
        <fullName evidence="4">Glucose dehydrogenase [FAD, quinone]-like</fullName>
    </submittedName>
</protein>
<evidence type="ECO:0000313" key="4">
    <source>
        <dbReference type="RefSeq" id="XP_011648287.1"/>
    </source>
</evidence>
<reference evidence="4" key="1">
    <citation type="submission" date="2025-08" db="UniProtKB">
        <authorList>
            <consortium name="RefSeq"/>
        </authorList>
    </citation>
    <scope>IDENTIFICATION</scope>
</reference>
<evidence type="ECO:0000259" key="2">
    <source>
        <dbReference type="Pfam" id="PF05199"/>
    </source>
</evidence>
<dbReference type="PANTHER" id="PTHR11552">
    <property type="entry name" value="GLUCOSE-METHANOL-CHOLINE GMC OXIDOREDUCTASE"/>
    <property type="match status" value="1"/>
</dbReference>
<dbReference type="Proteomes" id="UP000504615">
    <property type="component" value="Unplaced"/>
</dbReference>
<dbReference type="GO" id="GO:0016614">
    <property type="term" value="F:oxidoreductase activity, acting on CH-OH group of donors"/>
    <property type="evidence" value="ECO:0007669"/>
    <property type="project" value="InterPro"/>
</dbReference>
<sequence length="105" mass="11692">MQMLNARPNPNPIPGCSQFYGSSEKYWACYARYFTSTIYHPVGTCKMGPVNDHYAVVDARLRVHGITGLRVIDASIMPRIVSGNTNAPTIMIAQKGADMIKEDWL</sequence>
<evidence type="ECO:0000256" key="1">
    <source>
        <dbReference type="ARBA" id="ARBA00010790"/>
    </source>
</evidence>
<organism evidence="3 4">
    <name type="scientific">Pogonomyrmex barbatus</name>
    <name type="common">red harvester ant</name>
    <dbReference type="NCBI Taxonomy" id="144034"/>
    <lineage>
        <taxon>Eukaryota</taxon>
        <taxon>Metazoa</taxon>
        <taxon>Ecdysozoa</taxon>
        <taxon>Arthropoda</taxon>
        <taxon>Hexapoda</taxon>
        <taxon>Insecta</taxon>
        <taxon>Pterygota</taxon>
        <taxon>Neoptera</taxon>
        <taxon>Endopterygota</taxon>
        <taxon>Hymenoptera</taxon>
        <taxon>Apocrita</taxon>
        <taxon>Aculeata</taxon>
        <taxon>Formicoidea</taxon>
        <taxon>Formicidae</taxon>
        <taxon>Myrmicinae</taxon>
        <taxon>Pogonomyrmex</taxon>
    </lineage>
</organism>
<proteinExistence type="inferred from homology"/>
<dbReference type="GO" id="GO:0050660">
    <property type="term" value="F:flavin adenine dinucleotide binding"/>
    <property type="evidence" value="ECO:0007669"/>
    <property type="project" value="InterPro"/>
</dbReference>
<dbReference type="PANTHER" id="PTHR11552:SF158">
    <property type="entry name" value="GH23626P-RELATED"/>
    <property type="match status" value="1"/>
</dbReference>
<gene>
    <name evidence="4" type="primary">LOC105434304</name>
</gene>
<dbReference type="AlphaFoldDB" id="A0A6I9WXL2"/>
<dbReference type="OrthoDB" id="269227at2759"/>
<dbReference type="Pfam" id="PF05199">
    <property type="entry name" value="GMC_oxred_C"/>
    <property type="match status" value="1"/>
</dbReference>
<dbReference type="InterPro" id="IPR012132">
    <property type="entry name" value="GMC_OxRdtase"/>
</dbReference>